<organism evidence="1">
    <name type="scientific">virus sp. ctFlR8</name>
    <dbReference type="NCBI Taxonomy" id="2825811"/>
    <lineage>
        <taxon>Viruses</taxon>
    </lineage>
</organism>
<sequence>MWADPKTNWSSEWNSETYIGDYFLYTDYNRIKNNLLELKSTAESMYKISSFNLGEDKVEADLIYADEVTLFETTLAEINSSTFLFPEQFKTWKENKSVPTYEDWNRIESLQLKIYNTLVAQRKAQNRLAFTLGGQKGFKV</sequence>
<protein>
    <submittedName>
        <fullName evidence="1">Uncharacterized protein</fullName>
    </submittedName>
</protein>
<name>A0A8S5RNS7_9VIRU</name>
<reference evidence="1" key="1">
    <citation type="journal article" date="2021" name="Proc. Natl. Acad. Sci. U.S.A.">
        <title>A Catalog of Tens of Thousands of Viruses from Human Metagenomes Reveals Hidden Associations with Chronic Diseases.</title>
        <authorList>
            <person name="Tisza M.J."/>
            <person name="Buck C.B."/>
        </authorList>
    </citation>
    <scope>NUCLEOTIDE SEQUENCE</scope>
    <source>
        <strain evidence="1">CtFlR8</strain>
    </source>
</reference>
<evidence type="ECO:0000313" key="1">
    <source>
        <dbReference type="EMBL" id="DAE32749.1"/>
    </source>
</evidence>
<proteinExistence type="predicted"/>
<dbReference type="EMBL" id="BK059128">
    <property type="protein sequence ID" value="DAE32749.1"/>
    <property type="molecule type" value="Genomic_DNA"/>
</dbReference>
<accession>A0A8S5RNS7</accession>